<accession>A0A401ZZU6</accession>
<keyword evidence="3" id="KW-1185">Reference proteome</keyword>
<dbReference type="Proteomes" id="UP000287352">
    <property type="component" value="Unassembled WGS sequence"/>
</dbReference>
<proteinExistence type="predicted"/>
<dbReference type="OrthoDB" id="4427130at2"/>
<dbReference type="InterPro" id="IPR011009">
    <property type="entry name" value="Kinase-like_dom_sf"/>
</dbReference>
<sequence>MSQIPNHPDKDALEAFGVKDTPVLLPGGSGTTFKAGSLILKPVENSDEHAWIAQVINTLPQTGFRLARQLQAHNGDWVYKGWSASTFLEGHEVKGKWKEKVSVSQAFHQALAPIPCPSFIGTRMNPWALADKVAFGELPFDAHQHLLPALNKLRADLTPIDLPYQLIHGDMPGNILFQDGQAPAIIDFSFYWRPAAFATAIILVDAIVWEGAPDTVLNLVEYTPMMHQLLLRAEMRRILELDGLYKQSGNTRLLEQVHAHTHLIDVLCSRSLLL</sequence>
<protein>
    <submittedName>
        <fullName evidence="2">TIGR02569 family protein</fullName>
    </submittedName>
</protein>
<comment type="caution">
    <text evidence="2">The sequence shown here is derived from an EMBL/GenBank/DDBJ whole genome shotgun (WGS) entry which is preliminary data.</text>
</comment>
<dbReference type="AlphaFoldDB" id="A0A401ZZU6"/>
<evidence type="ECO:0000313" key="3">
    <source>
        <dbReference type="Proteomes" id="UP000287352"/>
    </source>
</evidence>
<dbReference type="SUPFAM" id="SSF56112">
    <property type="entry name" value="Protein kinase-like (PK-like)"/>
    <property type="match status" value="1"/>
</dbReference>
<organism evidence="2 3">
    <name type="scientific">Tengunoibacter tsumagoiensis</name>
    <dbReference type="NCBI Taxonomy" id="2014871"/>
    <lineage>
        <taxon>Bacteria</taxon>
        <taxon>Bacillati</taxon>
        <taxon>Chloroflexota</taxon>
        <taxon>Ktedonobacteria</taxon>
        <taxon>Ktedonobacterales</taxon>
        <taxon>Dictyobacteraceae</taxon>
        <taxon>Tengunoibacter</taxon>
    </lineage>
</organism>
<gene>
    <name evidence="2" type="ORF">KTT_22690</name>
</gene>
<dbReference type="Pfam" id="PF01636">
    <property type="entry name" value="APH"/>
    <property type="match status" value="1"/>
</dbReference>
<dbReference type="Gene3D" id="3.90.1200.10">
    <property type="match status" value="1"/>
</dbReference>
<name>A0A401ZZU6_9CHLR</name>
<dbReference type="InterPro" id="IPR002575">
    <property type="entry name" value="Aminoglycoside_PTrfase"/>
</dbReference>
<evidence type="ECO:0000259" key="1">
    <source>
        <dbReference type="Pfam" id="PF01636"/>
    </source>
</evidence>
<evidence type="ECO:0000313" key="2">
    <source>
        <dbReference type="EMBL" id="GCE12410.1"/>
    </source>
</evidence>
<feature type="domain" description="Aminoglycoside phosphotransferase" evidence="1">
    <location>
        <begin position="128"/>
        <end position="189"/>
    </location>
</feature>
<dbReference type="EMBL" id="BIFR01000001">
    <property type="protein sequence ID" value="GCE12410.1"/>
    <property type="molecule type" value="Genomic_DNA"/>
</dbReference>
<reference evidence="3" key="1">
    <citation type="submission" date="2018-12" db="EMBL/GenBank/DDBJ databases">
        <title>Tengunoibacter tsumagoiensis gen. nov., sp. nov., Dictyobacter kobayashii sp. nov., D. alpinus sp. nov., and D. joshuensis sp. nov. and description of Dictyobacteraceae fam. nov. within the order Ktedonobacterales isolated from Tengu-no-mugimeshi.</title>
        <authorList>
            <person name="Wang C.M."/>
            <person name="Zheng Y."/>
            <person name="Sakai Y."/>
            <person name="Toyoda A."/>
            <person name="Minakuchi Y."/>
            <person name="Abe K."/>
            <person name="Yokota A."/>
            <person name="Yabe S."/>
        </authorList>
    </citation>
    <scope>NUCLEOTIDE SEQUENCE [LARGE SCALE GENOMIC DNA]</scope>
    <source>
        <strain evidence="3">Uno3</strain>
    </source>
</reference>